<keyword evidence="3" id="KW-1185">Reference proteome</keyword>
<feature type="compositionally biased region" description="Basic and acidic residues" evidence="1">
    <location>
        <begin position="172"/>
        <end position="186"/>
    </location>
</feature>
<organism evidence="2 3">
    <name type="scientific">Euplotes crassus</name>
    <dbReference type="NCBI Taxonomy" id="5936"/>
    <lineage>
        <taxon>Eukaryota</taxon>
        <taxon>Sar</taxon>
        <taxon>Alveolata</taxon>
        <taxon>Ciliophora</taxon>
        <taxon>Intramacronucleata</taxon>
        <taxon>Spirotrichea</taxon>
        <taxon>Hypotrichia</taxon>
        <taxon>Euplotida</taxon>
        <taxon>Euplotidae</taxon>
        <taxon>Moneuplotes</taxon>
    </lineage>
</organism>
<proteinExistence type="predicted"/>
<feature type="region of interest" description="Disordered" evidence="1">
    <location>
        <begin position="265"/>
        <end position="288"/>
    </location>
</feature>
<feature type="compositionally biased region" description="Basic and acidic residues" evidence="1">
    <location>
        <begin position="88"/>
        <end position="101"/>
    </location>
</feature>
<name>A0AAD1XK36_EUPCR</name>
<dbReference type="EMBL" id="CAMPGE010015563">
    <property type="protein sequence ID" value="CAI2374175.1"/>
    <property type="molecule type" value="Genomic_DNA"/>
</dbReference>
<feature type="region of interest" description="Disordered" evidence="1">
    <location>
        <begin position="159"/>
        <end position="191"/>
    </location>
</feature>
<reference evidence="2" key="1">
    <citation type="submission" date="2023-07" db="EMBL/GenBank/DDBJ databases">
        <authorList>
            <consortium name="AG Swart"/>
            <person name="Singh M."/>
            <person name="Singh A."/>
            <person name="Seah K."/>
            <person name="Emmerich C."/>
        </authorList>
    </citation>
    <scope>NUCLEOTIDE SEQUENCE</scope>
    <source>
        <strain evidence="2">DP1</strain>
    </source>
</reference>
<accession>A0AAD1XK36</accession>
<evidence type="ECO:0000313" key="3">
    <source>
        <dbReference type="Proteomes" id="UP001295684"/>
    </source>
</evidence>
<protein>
    <submittedName>
        <fullName evidence="2">Uncharacterized protein</fullName>
    </submittedName>
</protein>
<feature type="region of interest" description="Disordered" evidence="1">
    <location>
        <begin position="398"/>
        <end position="453"/>
    </location>
</feature>
<feature type="compositionally biased region" description="Polar residues" evidence="1">
    <location>
        <begin position="420"/>
        <end position="430"/>
    </location>
</feature>
<gene>
    <name evidence="2" type="ORF">ECRASSUSDP1_LOCUS15527</name>
</gene>
<feature type="region of interest" description="Disordered" evidence="1">
    <location>
        <begin position="46"/>
        <end position="104"/>
    </location>
</feature>
<feature type="compositionally biased region" description="Pro residues" evidence="1">
    <location>
        <begin position="63"/>
        <end position="75"/>
    </location>
</feature>
<feature type="region of interest" description="Disordered" evidence="1">
    <location>
        <begin position="358"/>
        <end position="384"/>
    </location>
</feature>
<comment type="caution">
    <text evidence="2">The sequence shown here is derived from an EMBL/GenBank/DDBJ whole genome shotgun (WGS) entry which is preliminary data.</text>
</comment>
<feature type="compositionally biased region" description="Polar residues" evidence="1">
    <location>
        <begin position="161"/>
        <end position="171"/>
    </location>
</feature>
<feature type="compositionally biased region" description="Acidic residues" evidence="1">
    <location>
        <begin position="267"/>
        <end position="279"/>
    </location>
</feature>
<sequence>MPIPNKPSDPPSNPCTQCSSRIDTLESEVRALKDLVFYLYKSHIPQNSHLSQSPTQSSLSTTPVPPPYPFPPPSAPTQNPSNPLPKNHRNENGDFSNKDSSELLEMEASEVLLPEVPEESSNVASEIYQEACQETYQENSHPNSYMSLERSKSPLMEQIEQKQMQINQSRSIKSDGKGHNSSKNEDVTEEEKAEFYFSCHERMRNDGANRESKDSHQENIFTNSFYEENMKALRETQSMPNLSKTTLNEEIEYELANYKLNESSNADIEDLSPNNEEEAQNTSRFSSIKKYKKMDEEIRPKFITKLNSARKNLNRSDEFEAQDIINSINHHESKQEDSELKESSIEKALFQPFEYGRSYPDLKKCSTSPKKKPKSASSQKNPFEYTFGKKNLKLSIGKPTTHYKNAPPAPLPLGDEACDSESTIVFNTSGDQKHPSRNQDYYKMSDSWNNTST</sequence>
<evidence type="ECO:0000313" key="2">
    <source>
        <dbReference type="EMBL" id="CAI2374175.1"/>
    </source>
</evidence>
<dbReference type="AlphaFoldDB" id="A0AAD1XK36"/>
<feature type="compositionally biased region" description="Low complexity" evidence="1">
    <location>
        <begin position="51"/>
        <end position="62"/>
    </location>
</feature>
<dbReference type="Proteomes" id="UP001295684">
    <property type="component" value="Unassembled WGS sequence"/>
</dbReference>
<evidence type="ECO:0000256" key="1">
    <source>
        <dbReference type="SAM" id="MobiDB-lite"/>
    </source>
</evidence>